<dbReference type="Pfam" id="PF04972">
    <property type="entry name" value="BON"/>
    <property type="match status" value="3"/>
</dbReference>
<keyword evidence="1" id="KW-0732">Signal</keyword>
<dbReference type="AlphaFoldDB" id="A0A2A4B0S9"/>
<dbReference type="Gene3D" id="3.30.1340.30">
    <property type="match status" value="2"/>
</dbReference>
<evidence type="ECO:0000313" key="3">
    <source>
        <dbReference type="EMBL" id="PCD02793.1"/>
    </source>
</evidence>
<dbReference type="RefSeq" id="WP_096344171.1">
    <property type="nucleotide sequence ID" value="NZ_NWMW01000002.1"/>
</dbReference>
<dbReference type="OrthoDB" id="870892at2"/>
<dbReference type="PROSITE" id="PS50914">
    <property type="entry name" value="BON"/>
    <property type="match status" value="2"/>
</dbReference>
<dbReference type="InterPro" id="IPR014004">
    <property type="entry name" value="Transpt-assoc_nodulatn_dom_bac"/>
</dbReference>
<keyword evidence="3" id="KW-0808">Transferase</keyword>
<dbReference type="Proteomes" id="UP000218366">
    <property type="component" value="Unassembled WGS sequence"/>
</dbReference>
<feature type="domain" description="BON" evidence="2">
    <location>
        <begin position="3"/>
        <end position="71"/>
    </location>
</feature>
<dbReference type="PANTHER" id="PTHR34606:SF4">
    <property type="entry name" value="OUTER MEMBRANE LIPOPROTEIN DOLP"/>
    <property type="match status" value="1"/>
</dbReference>
<feature type="domain" description="BON" evidence="2">
    <location>
        <begin position="78"/>
        <end position="146"/>
    </location>
</feature>
<dbReference type="InterPro" id="IPR007055">
    <property type="entry name" value="BON_dom"/>
</dbReference>
<reference evidence="3 4" key="1">
    <citation type="submission" date="2017-09" db="EMBL/GenBank/DDBJ databases">
        <title>Sphingomonas spermidinifaciens 9NM-10, whole genome shotgun sequence.</title>
        <authorList>
            <person name="Feng G."/>
            <person name="Zhu H."/>
        </authorList>
    </citation>
    <scope>NUCLEOTIDE SEQUENCE [LARGE SCALE GENOMIC DNA]</scope>
    <source>
        <strain evidence="3 4">9NM-10</strain>
    </source>
</reference>
<sequence length="189" mass="20536">MKTDSQLQKDVVDELSWAPDVEHGHIGVAAHSGVITLTGHVPNHAMKMAAERAARRVRGVKAVAQDIEVRFASDPKNSDDEIAQRILSLFAWDVSIPDEKIQVKVGKGYVMLTGEVEWNFQKSAALKAAGRINGVRGVMSYLTVRSRPTVFDVRERIVAALKRSAEVDAKGIDVHVEGSTVRLGGSVNA</sequence>
<gene>
    <name evidence="3" type="ORF">COC42_11865</name>
</gene>
<comment type="caution">
    <text evidence="3">The sequence shown here is derived from an EMBL/GenBank/DDBJ whole genome shotgun (WGS) entry which is preliminary data.</text>
</comment>
<evidence type="ECO:0000313" key="4">
    <source>
        <dbReference type="Proteomes" id="UP000218366"/>
    </source>
</evidence>
<accession>A0A2A4B0S9</accession>
<evidence type="ECO:0000259" key="2">
    <source>
        <dbReference type="PROSITE" id="PS50914"/>
    </source>
</evidence>
<name>A0A2A4B0S9_9SPHN</name>
<dbReference type="PANTHER" id="PTHR34606">
    <property type="entry name" value="BON DOMAIN-CONTAINING PROTEIN"/>
    <property type="match status" value="1"/>
</dbReference>
<dbReference type="EMBL" id="NWMW01000002">
    <property type="protein sequence ID" value="PCD02793.1"/>
    <property type="molecule type" value="Genomic_DNA"/>
</dbReference>
<protein>
    <submittedName>
        <fullName evidence="3">Ornithine aminotransferase</fullName>
    </submittedName>
</protein>
<keyword evidence="4" id="KW-1185">Reference proteome</keyword>
<dbReference type="GO" id="GO:0008483">
    <property type="term" value="F:transaminase activity"/>
    <property type="evidence" value="ECO:0007669"/>
    <property type="project" value="UniProtKB-KW"/>
</dbReference>
<evidence type="ECO:0000256" key="1">
    <source>
        <dbReference type="ARBA" id="ARBA00022729"/>
    </source>
</evidence>
<dbReference type="InterPro" id="IPR051686">
    <property type="entry name" value="Lipoprotein_DolP"/>
</dbReference>
<dbReference type="SMART" id="SM00749">
    <property type="entry name" value="BON"/>
    <property type="match status" value="2"/>
</dbReference>
<proteinExistence type="predicted"/>
<keyword evidence="3" id="KW-0032">Aminotransferase</keyword>
<organism evidence="3 4">
    <name type="scientific">Sphingomonas spermidinifaciens</name>
    <dbReference type="NCBI Taxonomy" id="1141889"/>
    <lineage>
        <taxon>Bacteria</taxon>
        <taxon>Pseudomonadati</taxon>
        <taxon>Pseudomonadota</taxon>
        <taxon>Alphaproteobacteria</taxon>
        <taxon>Sphingomonadales</taxon>
        <taxon>Sphingomonadaceae</taxon>
        <taxon>Sphingomonas</taxon>
    </lineage>
</organism>